<accession>A0A3S1CHD0</accession>
<dbReference type="EMBL" id="RSCL01000019">
    <property type="protein sequence ID" value="RUT01543.1"/>
    <property type="molecule type" value="Genomic_DNA"/>
</dbReference>
<dbReference type="SUPFAM" id="SSF55909">
    <property type="entry name" value="Pentein"/>
    <property type="match status" value="1"/>
</dbReference>
<proteinExistence type="predicted"/>
<comment type="caution">
    <text evidence="1">The sequence shown here is derived from an EMBL/GenBank/DDBJ whole genome shotgun (WGS) entry which is preliminary data.</text>
</comment>
<organism evidence="1 2">
    <name type="scientific">Dulcicalothrix desertica PCC 7102</name>
    <dbReference type="NCBI Taxonomy" id="232991"/>
    <lineage>
        <taxon>Bacteria</taxon>
        <taxon>Bacillati</taxon>
        <taxon>Cyanobacteriota</taxon>
        <taxon>Cyanophyceae</taxon>
        <taxon>Nostocales</taxon>
        <taxon>Calotrichaceae</taxon>
        <taxon>Dulcicalothrix</taxon>
    </lineage>
</organism>
<dbReference type="Proteomes" id="UP000271624">
    <property type="component" value="Unassembled WGS sequence"/>
</dbReference>
<protein>
    <submittedName>
        <fullName evidence="1">Uncharacterized protein</fullName>
    </submittedName>
</protein>
<name>A0A3S1CHD0_9CYAN</name>
<reference evidence="1" key="1">
    <citation type="submission" date="2018-12" db="EMBL/GenBank/DDBJ databases">
        <authorList>
            <person name="Will S."/>
            <person name="Neumann-Schaal M."/>
            <person name="Henke P."/>
        </authorList>
    </citation>
    <scope>NUCLEOTIDE SEQUENCE</scope>
    <source>
        <strain evidence="1">PCC 7102</strain>
    </source>
</reference>
<evidence type="ECO:0000313" key="2">
    <source>
        <dbReference type="Proteomes" id="UP000271624"/>
    </source>
</evidence>
<gene>
    <name evidence="1" type="ORF">DSM106972_066400</name>
</gene>
<dbReference type="RefSeq" id="WP_158632927.1">
    <property type="nucleotide sequence ID" value="NZ_RSCL01000019.1"/>
</dbReference>
<evidence type="ECO:0000313" key="1">
    <source>
        <dbReference type="EMBL" id="RUT01543.1"/>
    </source>
</evidence>
<keyword evidence="2" id="KW-1185">Reference proteome</keyword>
<dbReference type="AlphaFoldDB" id="A0A3S1CHD0"/>
<sequence>MTEFVQASINNENKICPVNSYHEWDPLEEVIVGRLNGANIPPYHVYPAFSNLGIY</sequence>
<dbReference type="Gene3D" id="3.75.10.10">
    <property type="entry name" value="L-arginine/glycine Amidinotransferase, Chain A"/>
    <property type="match status" value="1"/>
</dbReference>
<reference evidence="1" key="2">
    <citation type="journal article" date="2019" name="Genome Biol. Evol.">
        <title>Day and night: Metabolic profiles and evolutionary relationships of six axenic non-marine cyanobacteria.</title>
        <authorList>
            <person name="Will S.E."/>
            <person name="Henke P."/>
            <person name="Boedeker C."/>
            <person name="Huang S."/>
            <person name="Brinkmann H."/>
            <person name="Rohde M."/>
            <person name="Jarek M."/>
            <person name="Friedl T."/>
            <person name="Seufert S."/>
            <person name="Schumacher M."/>
            <person name="Overmann J."/>
            <person name="Neumann-Schaal M."/>
            <person name="Petersen J."/>
        </authorList>
    </citation>
    <scope>NUCLEOTIDE SEQUENCE [LARGE SCALE GENOMIC DNA]</scope>
    <source>
        <strain evidence="1">PCC 7102</strain>
    </source>
</reference>